<dbReference type="PROSITE" id="PS00615">
    <property type="entry name" value="C_TYPE_LECTIN_1"/>
    <property type="match status" value="1"/>
</dbReference>
<dbReference type="EMBL" id="JAHKSW010000003">
    <property type="protein sequence ID" value="KAG7333609.1"/>
    <property type="molecule type" value="Genomic_DNA"/>
</dbReference>
<dbReference type="Gene3D" id="3.10.100.10">
    <property type="entry name" value="Mannose-Binding Protein A, subunit A"/>
    <property type="match status" value="2"/>
</dbReference>
<proteinExistence type="predicted"/>
<feature type="domain" description="C-type lectin" evidence="2">
    <location>
        <begin position="12"/>
        <end position="122"/>
    </location>
</feature>
<dbReference type="Proteomes" id="UP000824219">
    <property type="component" value="Linkage Group LG03"/>
</dbReference>
<keyword evidence="1" id="KW-1015">Disulfide bond</keyword>
<dbReference type="InterPro" id="IPR001304">
    <property type="entry name" value="C-type_lectin-like"/>
</dbReference>
<accession>A0A9D3P3V6</accession>
<dbReference type="PANTHER" id="PTHR45784">
    <property type="entry name" value="C-TYPE LECTIN DOMAIN FAMILY 20 MEMBER A-RELATED"/>
    <property type="match status" value="1"/>
</dbReference>
<name>A0A9D3P3V6_9TELE</name>
<dbReference type="AlphaFoldDB" id="A0A9D3P3V6"/>
<evidence type="ECO:0000259" key="2">
    <source>
        <dbReference type="PROSITE" id="PS50041"/>
    </source>
</evidence>
<gene>
    <name evidence="3" type="ORF">KOW79_002016</name>
</gene>
<evidence type="ECO:0000256" key="1">
    <source>
        <dbReference type="ARBA" id="ARBA00023157"/>
    </source>
</evidence>
<dbReference type="InterPro" id="IPR018378">
    <property type="entry name" value="C-type_lectin_CS"/>
</dbReference>
<protein>
    <recommendedName>
        <fullName evidence="2">C-type lectin domain-containing protein</fullName>
    </recommendedName>
</protein>
<comment type="caution">
    <text evidence="3">The sequence shown here is derived from an EMBL/GenBank/DDBJ whole genome shotgun (WGS) entry which is preliminary data.</text>
</comment>
<dbReference type="PANTHER" id="PTHR45784:SF3">
    <property type="entry name" value="C-TYPE LECTIN DOMAIN FAMILY 4 MEMBER K-LIKE-RELATED"/>
    <property type="match status" value="1"/>
</dbReference>
<dbReference type="SMART" id="SM00034">
    <property type="entry name" value="CLECT"/>
    <property type="match status" value="2"/>
</dbReference>
<evidence type="ECO:0000313" key="4">
    <source>
        <dbReference type="Proteomes" id="UP000824219"/>
    </source>
</evidence>
<dbReference type="SUPFAM" id="SSF56436">
    <property type="entry name" value="C-type lectin-like"/>
    <property type="match status" value="2"/>
</dbReference>
<keyword evidence="4" id="KW-1185">Reference proteome</keyword>
<feature type="non-terminal residue" evidence="3">
    <location>
        <position position="1"/>
    </location>
</feature>
<feature type="domain" description="C-type lectin" evidence="2">
    <location>
        <begin position="132"/>
        <end position="233"/>
    </location>
</feature>
<organism evidence="3 4">
    <name type="scientific">Hemibagrus wyckioides</name>
    <dbReference type="NCBI Taxonomy" id="337641"/>
    <lineage>
        <taxon>Eukaryota</taxon>
        <taxon>Metazoa</taxon>
        <taxon>Chordata</taxon>
        <taxon>Craniata</taxon>
        <taxon>Vertebrata</taxon>
        <taxon>Euteleostomi</taxon>
        <taxon>Actinopterygii</taxon>
        <taxon>Neopterygii</taxon>
        <taxon>Teleostei</taxon>
        <taxon>Ostariophysi</taxon>
        <taxon>Siluriformes</taxon>
        <taxon>Bagridae</taxon>
        <taxon>Hemibagrus</taxon>
    </lineage>
</organism>
<dbReference type="Pfam" id="PF00059">
    <property type="entry name" value="Lectin_C"/>
    <property type="match status" value="2"/>
</dbReference>
<evidence type="ECO:0000313" key="3">
    <source>
        <dbReference type="EMBL" id="KAG7333609.1"/>
    </source>
</evidence>
<dbReference type="InterPro" id="IPR016187">
    <property type="entry name" value="CTDL_fold"/>
</dbReference>
<dbReference type="InterPro" id="IPR016186">
    <property type="entry name" value="C-type_lectin-like/link_sf"/>
</dbReference>
<sequence length="309" mass="36380">VLPLVLSFSRKYYLIQQGKTWSNAQGYCRATYTDLAIIKTNEEMTKLQSVAQAQLFYSYAWIGMYTNINKWYWTFKNESLGIFTSWQGGEPNNLYGAEVCVFTYYGKWYDAPCDWLLHFLCYDDQENATERYILIAQYKTWDDAKSYCMQYHTDLASARNSTENSIVQFYWGWTWIGLRRDPWFWTDQTTNMSVIKWWSGSADDYLQNKSCVYLYSALADIEKCSTLLPFFCYLYPTQQKIIRMKVKSSQDVMDPAIMSAIEEKLKQKLMNYGMAENITVTWRKQPDGVVFHKEKENITAVVNNSIPYT</sequence>
<reference evidence="3 4" key="1">
    <citation type="submission" date="2021-06" db="EMBL/GenBank/DDBJ databases">
        <title>Chromosome-level genome assembly of the red-tail catfish (Hemibagrus wyckioides).</title>
        <authorList>
            <person name="Shao F."/>
        </authorList>
    </citation>
    <scope>NUCLEOTIDE SEQUENCE [LARGE SCALE GENOMIC DNA]</scope>
    <source>
        <strain evidence="3">EC202008001</strain>
        <tissue evidence="3">Blood</tissue>
    </source>
</reference>
<dbReference type="PROSITE" id="PS50041">
    <property type="entry name" value="C_TYPE_LECTIN_2"/>
    <property type="match status" value="2"/>
</dbReference>
<dbReference type="OrthoDB" id="6369810at2759"/>